<dbReference type="Gene3D" id="3.30.200.20">
    <property type="entry name" value="Phosphorylase Kinase, domain 1"/>
    <property type="match status" value="1"/>
</dbReference>
<keyword evidence="3" id="KW-1185">Reference proteome</keyword>
<dbReference type="EMBL" id="BMXE01000006">
    <property type="protein sequence ID" value="GHB40540.1"/>
    <property type="molecule type" value="Genomic_DNA"/>
</dbReference>
<sequence length="287" mass="32107">MLDAQFPEWAGLPLKRVGQEGWDNNTFRLGDDLKVRLPSDERYVPQVEKEFNWLPKLANQLPIMVPAPVALGRPSADYPWPWSVYRWIDGEPASYSSIRDLNQFARDVAAYLQALWSADVTGAPLAGKHSFHRGGGLIIYDDETRFCLSGLTDEIDAAAALLIWEQALQSKWNQPARWVHGDVSAGNLLVKNGALCAAIDFGLCAVGDPACDLVIAWKFFSADDREVFKTAIDLDQATWNRAMGWSLWKAARSLYYSKKANIPHQQRAARTVIEAVFCDARHLGMLT</sequence>
<feature type="domain" description="Aminoglycoside phosphotransferase" evidence="1">
    <location>
        <begin position="20"/>
        <end position="244"/>
    </location>
</feature>
<gene>
    <name evidence="2" type="ORF">GCM10007094_32380</name>
</gene>
<dbReference type="Pfam" id="PF01636">
    <property type="entry name" value="APH"/>
    <property type="match status" value="1"/>
</dbReference>
<accession>A0ABQ3ELR2</accession>
<dbReference type="InterPro" id="IPR002575">
    <property type="entry name" value="Aminoglycoside_PTrfase"/>
</dbReference>
<reference evidence="3" key="1">
    <citation type="journal article" date="2019" name="Int. J. Syst. Evol. Microbiol.">
        <title>The Global Catalogue of Microorganisms (GCM) 10K type strain sequencing project: providing services to taxonomists for standard genome sequencing and annotation.</title>
        <authorList>
            <consortium name="The Broad Institute Genomics Platform"/>
            <consortium name="The Broad Institute Genome Sequencing Center for Infectious Disease"/>
            <person name="Wu L."/>
            <person name="Ma J."/>
        </authorList>
    </citation>
    <scope>NUCLEOTIDE SEQUENCE [LARGE SCALE GENOMIC DNA]</scope>
    <source>
        <strain evidence="3">KCTC 12861</strain>
    </source>
</reference>
<comment type="caution">
    <text evidence="2">The sequence shown here is derived from an EMBL/GenBank/DDBJ whole genome shotgun (WGS) entry which is preliminary data.</text>
</comment>
<protein>
    <submittedName>
        <fullName evidence="2">Aminoglycoside phosphotransferase</fullName>
    </submittedName>
</protein>
<dbReference type="InterPro" id="IPR011009">
    <property type="entry name" value="Kinase-like_dom_sf"/>
</dbReference>
<evidence type="ECO:0000259" key="1">
    <source>
        <dbReference type="Pfam" id="PF01636"/>
    </source>
</evidence>
<dbReference type="SUPFAM" id="SSF56112">
    <property type="entry name" value="Protein kinase-like (PK-like)"/>
    <property type="match status" value="1"/>
</dbReference>
<name>A0ABQ3ELR2_9HYPH</name>
<dbReference type="Proteomes" id="UP000637980">
    <property type="component" value="Unassembled WGS sequence"/>
</dbReference>
<dbReference type="CDD" id="cd05155">
    <property type="entry name" value="APH_ChoK_like_1"/>
    <property type="match status" value="1"/>
</dbReference>
<proteinExistence type="predicted"/>
<evidence type="ECO:0000313" key="2">
    <source>
        <dbReference type="EMBL" id="GHB40540.1"/>
    </source>
</evidence>
<dbReference type="PANTHER" id="PTHR21310">
    <property type="entry name" value="AMINOGLYCOSIDE PHOSPHOTRANSFERASE-RELATED-RELATED"/>
    <property type="match status" value="1"/>
</dbReference>
<dbReference type="PANTHER" id="PTHR21310:SF42">
    <property type="entry name" value="BIFUNCTIONAL AAC_APH"/>
    <property type="match status" value="1"/>
</dbReference>
<organism evidence="2 3">
    <name type="scientific">Pseudovibrio japonicus</name>
    <dbReference type="NCBI Taxonomy" id="366534"/>
    <lineage>
        <taxon>Bacteria</taxon>
        <taxon>Pseudomonadati</taxon>
        <taxon>Pseudomonadota</taxon>
        <taxon>Alphaproteobacteria</taxon>
        <taxon>Hyphomicrobiales</taxon>
        <taxon>Stappiaceae</taxon>
        <taxon>Pseudovibrio</taxon>
    </lineage>
</organism>
<dbReference type="InterPro" id="IPR051678">
    <property type="entry name" value="AGP_Transferase"/>
</dbReference>
<evidence type="ECO:0000313" key="3">
    <source>
        <dbReference type="Proteomes" id="UP000637980"/>
    </source>
</evidence>
<dbReference type="Gene3D" id="3.90.1200.10">
    <property type="match status" value="1"/>
</dbReference>